<dbReference type="EMBL" id="JAGSOV010000089">
    <property type="protein sequence ID" value="MCO1660693.1"/>
    <property type="molecule type" value="Genomic_DNA"/>
</dbReference>
<reference evidence="1" key="1">
    <citation type="submission" date="2021-04" db="EMBL/GenBank/DDBJ databases">
        <title>Pseudonocardia sp. nov., isolated from sandy soil of mangrove forest.</title>
        <authorList>
            <person name="Zan Z."/>
            <person name="Huang R."/>
            <person name="Liu W."/>
        </authorList>
    </citation>
    <scope>NUCLEOTIDE SEQUENCE</scope>
    <source>
        <strain evidence="1">S2-4</strain>
    </source>
</reference>
<organism evidence="1 2">
    <name type="scientific">Pseudonocardia humida</name>
    <dbReference type="NCBI Taxonomy" id="2800819"/>
    <lineage>
        <taxon>Bacteria</taxon>
        <taxon>Bacillati</taxon>
        <taxon>Actinomycetota</taxon>
        <taxon>Actinomycetes</taxon>
        <taxon>Pseudonocardiales</taxon>
        <taxon>Pseudonocardiaceae</taxon>
        <taxon>Pseudonocardia</taxon>
    </lineage>
</organism>
<dbReference type="Proteomes" id="UP001165283">
    <property type="component" value="Unassembled WGS sequence"/>
</dbReference>
<name>A0ABT1ACP5_9PSEU</name>
<comment type="caution">
    <text evidence="1">The sequence shown here is derived from an EMBL/GenBank/DDBJ whole genome shotgun (WGS) entry which is preliminary data.</text>
</comment>
<protein>
    <submittedName>
        <fullName evidence="1">Uncharacterized protein</fullName>
    </submittedName>
</protein>
<evidence type="ECO:0000313" key="2">
    <source>
        <dbReference type="Proteomes" id="UP001165283"/>
    </source>
</evidence>
<accession>A0ABT1ACP5</accession>
<keyword evidence="2" id="KW-1185">Reference proteome</keyword>
<sequence>MVLVLVLDRWDQPELAVAPAVVVPVDVLRVRIGWWMLAADEKRGVAVDRHEVGARRRAGPACCRGGDEFSLWGGSSPTNGRAAPG</sequence>
<gene>
    <name evidence="1" type="ORF">KDL28_37150</name>
</gene>
<evidence type="ECO:0000313" key="1">
    <source>
        <dbReference type="EMBL" id="MCO1660693.1"/>
    </source>
</evidence>
<dbReference type="RefSeq" id="WP_252446233.1">
    <property type="nucleotide sequence ID" value="NZ_JAGSOV010000089.1"/>
</dbReference>
<proteinExistence type="predicted"/>